<dbReference type="EMBL" id="SDMP01000016">
    <property type="protein sequence ID" value="RYR06286.1"/>
    <property type="molecule type" value="Genomic_DNA"/>
</dbReference>
<comment type="caution">
    <text evidence="1">The sequence shown here is derived from an EMBL/GenBank/DDBJ whole genome shotgun (WGS) entry which is preliminary data.</text>
</comment>
<sequence>MVRVADLLHVAYVSVILYSLVHQSISLIPSATNSIPKISSRKEYSICHFTILVLFCYESYDSHLNIYNFLFSSH</sequence>
<evidence type="ECO:0000313" key="2">
    <source>
        <dbReference type="Proteomes" id="UP000289738"/>
    </source>
</evidence>
<accession>A0A444YWL1</accession>
<evidence type="ECO:0000313" key="1">
    <source>
        <dbReference type="EMBL" id="RYR06286.1"/>
    </source>
</evidence>
<name>A0A444YWL1_ARAHY</name>
<organism evidence="1 2">
    <name type="scientific">Arachis hypogaea</name>
    <name type="common">Peanut</name>
    <dbReference type="NCBI Taxonomy" id="3818"/>
    <lineage>
        <taxon>Eukaryota</taxon>
        <taxon>Viridiplantae</taxon>
        <taxon>Streptophyta</taxon>
        <taxon>Embryophyta</taxon>
        <taxon>Tracheophyta</taxon>
        <taxon>Spermatophyta</taxon>
        <taxon>Magnoliopsida</taxon>
        <taxon>eudicotyledons</taxon>
        <taxon>Gunneridae</taxon>
        <taxon>Pentapetalae</taxon>
        <taxon>rosids</taxon>
        <taxon>fabids</taxon>
        <taxon>Fabales</taxon>
        <taxon>Fabaceae</taxon>
        <taxon>Papilionoideae</taxon>
        <taxon>50 kb inversion clade</taxon>
        <taxon>dalbergioids sensu lato</taxon>
        <taxon>Dalbergieae</taxon>
        <taxon>Pterocarpus clade</taxon>
        <taxon>Arachis</taxon>
    </lineage>
</organism>
<proteinExistence type="predicted"/>
<reference evidence="1 2" key="1">
    <citation type="submission" date="2019-01" db="EMBL/GenBank/DDBJ databases">
        <title>Sequencing of cultivated peanut Arachis hypogaea provides insights into genome evolution and oil improvement.</title>
        <authorList>
            <person name="Chen X."/>
        </authorList>
    </citation>
    <scope>NUCLEOTIDE SEQUENCE [LARGE SCALE GENOMIC DNA]</scope>
    <source>
        <strain evidence="2">cv. Fuhuasheng</strain>
        <tissue evidence="1">Leaves</tissue>
    </source>
</reference>
<keyword evidence="2" id="KW-1185">Reference proteome</keyword>
<protein>
    <submittedName>
        <fullName evidence="1">Uncharacterized protein</fullName>
    </submittedName>
</protein>
<dbReference type="Proteomes" id="UP000289738">
    <property type="component" value="Chromosome B06"/>
</dbReference>
<dbReference type="AlphaFoldDB" id="A0A444YWL1"/>
<gene>
    <name evidence="1" type="ORF">Ahy_B06g086043</name>
</gene>